<sequence>MPDCSGKTVVVTGANSGLGLEASRAFAGKGAHVVLACRSTSRGDDAREEILKDHPDASLDVRELDLANLDSVRSFAEVFTDDYDDLDVLCNNAGVMATPYRTTADGFELQFGVNHLGHFALTGQLLPMIAATPGETRVVTTSSGAHRMGEIDLDDLHHQRSYGKWEAYGQSKLANLLFAYELDRRLGAADVDVTSVAAHPGYAATNLQLRGPEMEGADLRERLMALTNNVVAQSAERGALPILYAATAADVRGGDYVGPDGLAEMRGYPTKVTSSDRSYDMQLADELWAVSEELTDVSYDFEALPNGRTTPTAD</sequence>
<dbReference type="NCBIfam" id="NF004513">
    <property type="entry name" value="PRK05854.1"/>
    <property type="match status" value="1"/>
</dbReference>
<dbReference type="Proteomes" id="UP000199126">
    <property type="component" value="Unassembled WGS sequence"/>
</dbReference>
<dbReference type="OrthoDB" id="10454at2157"/>
<gene>
    <name evidence="3" type="ORF">SAMN04487948_12543</name>
</gene>
<keyword evidence="2" id="KW-0560">Oxidoreductase</keyword>
<dbReference type="CDD" id="cd05327">
    <property type="entry name" value="retinol-DH_like_SDR_c_like"/>
    <property type="match status" value="1"/>
</dbReference>
<dbReference type="NCBIfam" id="NF004846">
    <property type="entry name" value="PRK06197.1"/>
    <property type="match status" value="1"/>
</dbReference>
<dbReference type="Gene3D" id="3.40.50.720">
    <property type="entry name" value="NAD(P)-binding Rossmann-like Domain"/>
    <property type="match status" value="1"/>
</dbReference>
<accession>A0A1H8W9C9</accession>
<dbReference type="InterPro" id="IPR002347">
    <property type="entry name" value="SDR_fam"/>
</dbReference>
<keyword evidence="4" id="KW-1185">Reference proteome</keyword>
<protein>
    <submittedName>
        <fullName evidence="3">NAD(P)-dependent dehydrogenase, short-chain alcohol dehydrogenase family</fullName>
    </submittedName>
</protein>
<dbReference type="PRINTS" id="PR00081">
    <property type="entry name" value="GDHRDH"/>
</dbReference>
<reference evidence="4" key="1">
    <citation type="submission" date="2016-10" db="EMBL/GenBank/DDBJ databases">
        <authorList>
            <person name="Varghese N."/>
            <person name="Submissions S."/>
        </authorList>
    </citation>
    <scope>NUCLEOTIDE SEQUENCE [LARGE SCALE GENOMIC DNA]</scope>
    <source>
        <strain evidence="4">CGMCC 1.10121</strain>
    </source>
</reference>
<organism evidence="3 4">
    <name type="scientific">Halogranum amylolyticum</name>
    <dbReference type="NCBI Taxonomy" id="660520"/>
    <lineage>
        <taxon>Archaea</taxon>
        <taxon>Methanobacteriati</taxon>
        <taxon>Methanobacteriota</taxon>
        <taxon>Stenosarchaea group</taxon>
        <taxon>Halobacteria</taxon>
        <taxon>Halobacteriales</taxon>
        <taxon>Haloferacaceae</taxon>
    </lineage>
</organism>
<dbReference type="RefSeq" id="WP_211609298.1">
    <property type="nucleotide sequence ID" value="NZ_FODV01000025.1"/>
</dbReference>
<comment type="similarity">
    <text evidence="1">Belongs to the short-chain dehydrogenases/reductases (SDR) family.</text>
</comment>
<dbReference type="PANTHER" id="PTHR24320:SF148">
    <property type="entry name" value="NAD(P)-BINDING ROSSMANN-FOLD SUPERFAMILY PROTEIN"/>
    <property type="match status" value="1"/>
</dbReference>
<dbReference type="SUPFAM" id="SSF51735">
    <property type="entry name" value="NAD(P)-binding Rossmann-fold domains"/>
    <property type="match status" value="1"/>
</dbReference>
<dbReference type="PANTHER" id="PTHR24320">
    <property type="entry name" value="RETINOL DEHYDROGENASE"/>
    <property type="match status" value="1"/>
</dbReference>
<dbReference type="Pfam" id="PF00106">
    <property type="entry name" value="adh_short"/>
    <property type="match status" value="1"/>
</dbReference>
<evidence type="ECO:0000256" key="1">
    <source>
        <dbReference type="ARBA" id="ARBA00006484"/>
    </source>
</evidence>
<dbReference type="EMBL" id="FODV01000025">
    <property type="protein sequence ID" value="SEP23997.1"/>
    <property type="molecule type" value="Genomic_DNA"/>
</dbReference>
<name>A0A1H8W9C9_9EURY</name>
<evidence type="ECO:0000256" key="2">
    <source>
        <dbReference type="ARBA" id="ARBA00023002"/>
    </source>
</evidence>
<dbReference type="GO" id="GO:0016491">
    <property type="term" value="F:oxidoreductase activity"/>
    <property type="evidence" value="ECO:0007669"/>
    <property type="project" value="UniProtKB-KW"/>
</dbReference>
<evidence type="ECO:0000313" key="3">
    <source>
        <dbReference type="EMBL" id="SEP23997.1"/>
    </source>
</evidence>
<dbReference type="AlphaFoldDB" id="A0A1H8W9C9"/>
<proteinExistence type="inferred from homology"/>
<evidence type="ECO:0000313" key="4">
    <source>
        <dbReference type="Proteomes" id="UP000199126"/>
    </source>
</evidence>
<dbReference type="InterPro" id="IPR036291">
    <property type="entry name" value="NAD(P)-bd_dom_sf"/>
</dbReference>